<feature type="domain" description="Chorismate-utilising enzyme C-terminal" evidence="6">
    <location>
        <begin position="157"/>
        <end position="405"/>
    </location>
</feature>
<evidence type="ECO:0000256" key="5">
    <source>
        <dbReference type="ARBA" id="ARBA00041564"/>
    </source>
</evidence>
<dbReference type="PANTHER" id="PTHR42839:SF2">
    <property type="entry name" value="ISOCHORISMATE SYNTHASE ENTC"/>
    <property type="match status" value="1"/>
</dbReference>
<keyword evidence="4" id="KW-0413">Isomerase</keyword>
<dbReference type="InterPro" id="IPR015890">
    <property type="entry name" value="Chorismate_C"/>
</dbReference>
<dbReference type="Gene3D" id="3.60.120.10">
    <property type="entry name" value="Anthranilate synthase"/>
    <property type="match status" value="1"/>
</dbReference>
<dbReference type="Pfam" id="PF00425">
    <property type="entry name" value="Chorismate_bind"/>
    <property type="match status" value="1"/>
</dbReference>
<evidence type="ECO:0000313" key="7">
    <source>
        <dbReference type="EMBL" id="GAA0630808.1"/>
    </source>
</evidence>
<protein>
    <recommendedName>
        <fullName evidence="3">isochorismate synthase</fullName>
        <ecNumber evidence="3">5.4.4.2</ecNumber>
    </recommendedName>
    <alternativeName>
        <fullName evidence="5">Isochorismate mutase</fullName>
    </alternativeName>
</protein>
<dbReference type="EMBL" id="BAAAHE010000038">
    <property type="protein sequence ID" value="GAA0630808.1"/>
    <property type="molecule type" value="Genomic_DNA"/>
</dbReference>
<dbReference type="InterPro" id="IPR004561">
    <property type="entry name" value="IsoChor_synthase"/>
</dbReference>
<evidence type="ECO:0000256" key="1">
    <source>
        <dbReference type="ARBA" id="ARBA00000799"/>
    </source>
</evidence>
<dbReference type="PANTHER" id="PTHR42839">
    <property type="entry name" value="ISOCHORISMATE SYNTHASE ENTC"/>
    <property type="match status" value="1"/>
</dbReference>
<evidence type="ECO:0000313" key="8">
    <source>
        <dbReference type="Proteomes" id="UP001500957"/>
    </source>
</evidence>
<comment type="caution">
    <text evidence="7">The sequence shown here is derived from an EMBL/GenBank/DDBJ whole genome shotgun (WGS) entry which is preliminary data.</text>
</comment>
<evidence type="ECO:0000259" key="6">
    <source>
        <dbReference type="Pfam" id="PF00425"/>
    </source>
</evidence>
<evidence type="ECO:0000256" key="2">
    <source>
        <dbReference type="ARBA" id="ARBA00005297"/>
    </source>
</evidence>
<dbReference type="Proteomes" id="UP001500957">
    <property type="component" value="Unassembled WGS sequence"/>
</dbReference>
<proteinExistence type="inferred from homology"/>
<organism evidence="7 8">
    <name type="scientific">Sporichthya brevicatena</name>
    <dbReference type="NCBI Taxonomy" id="171442"/>
    <lineage>
        <taxon>Bacteria</taxon>
        <taxon>Bacillati</taxon>
        <taxon>Actinomycetota</taxon>
        <taxon>Actinomycetes</taxon>
        <taxon>Sporichthyales</taxon>
        <taxon>Sporichthyaceae</taxon>
        <taxon>Sporichthya</taxon>
    </lineage>
</organism>
<evidence type="ECO:0000256" key="4">
    <source>
        <dbReference type="ARBA" id="ARBA00023235"/>
    </source>
</evidence>
<dbReference type="NCBIfam" id="TIGR00543">
    <property type="entry name" value="isochor_syn"/>
    <property type="match status" value="1"/>
</dbReference>
<accession>A0ABP3SB29</accession>
<reference evidence="8" key="1">
    <citation type="journal article" date="2019" name="Int. J. Syst. Evol. Microbiol.">
        <title>The Global Catalogue of Microorganisms (GCM) 10K type strain sequencing project: providing services to taxonomists for standard genome sequencing and annotation.</title>
        <authorList>
            <consortium name="The Broad Institute Genomics Platform"/>
            <consortium name="The Broad Institute Genome Sequencing Center for Infectious Disease"/>
            <person name="Wu L."/>
            <person name="Ma J."/>
        </authorList>
    </citation>
    <scope>NUCLEOTIDE SEQUENCE [LARGE SCALE GENOMIC DNA]</scope>
    <source>
        <strain evidence="8">JCM 10671</strain>
    </source>
</reference>
<dbReference type="EC" id="5.4.4.2" evidence="3"/>
<comment type="catalytic activity">
    <reaction evidence="1">
        <text>chorismate = isochorismate</text>
        <dbReference type="Rhea" id="RHEA:18985"/>
        <dbReference type="ChEBI" id="CHEBI:29748"/>
        <dbReference type="ChEBI" id="CHEBI:29780"/>
        <dbReference type="EC" id="5.4.4.2"/>
    </reaction>
</comment>
<dbReference type="SUPFAM" id="SSF56322">
    <property type="entry name" value="ADC synthase"/>
    <property type="match status" value="1"/>
</dbReference>
<gene>
    <name evidence="7" type="ORF">GCM10009547_38320</name>
</gene>
<keyword evidence="8" id="KW-1185">Reference proteome</keyword>
<comment type="similarity">
    <text evidence="2">Belongs to the isochorismate synthase family.</text>
</comment>
<name>A0ABP3SB29_9ACTN</name>
<sequence>MTTATSLEPLVVRTVELKTSDPRATAALVDLVPPGRPLAWVHNGEGLIGWGEATRLVVSGPDRFTKAVEWWRTLHLDAVVSDAVQLPGTGPVAFGSFTFADGPTSSVLVVPQVVLGRRDGRTWLTVIGSGEPEPDRPVPAAAGPQNVEFTDGALAADEWRRAVATAVERIRAGQLSKVVLARDLIARADAPVDVRHLVRRLNQRFPACFTFSVDGLVGATPELLVRREGDRVISRVLAGTAWDADAKARLLASAKDQEEHEYAVRSAFDAIAPYCTELRVPQQPSVMELANVSHLASEVTGTLRTRASLNGTPTDALSLAGLLHPTAAVCGTPTGRAGRAIAQLEGMDRGRYAGPVGWLDARGDGEWGIALRCAEVDGARLRLFAGCGIVAGSDPESEFAEAQAKFVAVREVLEG</sequence>
<dbReference type="InterPro" id="IPR005801">
    <property type="entry name" value="ADC_synthase"/>
</dbReference>
<evidence type="ECO:0000256" key="3">
    <source>
        <dbReference type="ARBA" id="ARBA00012824"/>
    </source>
</evidence>
<dbReference type="RefSeq" id="WP_344607729.1">
    <property type="nucleotide sequence ID" value="NZ_BAAAHE010000038.1"/>
</dbReference>